<protein>
    <submittedName>
        <fullName evidence="2">Uncharacterized protein</fullName>
    </submittedName>
</protein>
<organism evidence="2 3">
    <name type="scientific">Collybiopsis luxurians FD-317 M1</name>
    <dbReference type="NCBI Taxonomy" id="944289"/>
    <lineage>
        <taxon>Eukaryota</taxon>
        <taxon>Fungi</taxon>
        <taxon>Dikarya</taxon>
        <taxon>Basidiomycota</taxon>
        <taxon>Agaricomycotina</taxon>
        <taxon>Agaricomycetes</taxon>
        <taxon>Agaricomycetidae</taxon>
        <taxon>Agaricales</taxon>
        <taxon>Marasmiineae</taxon>
        <taxon>Omphalotaceae</taxon>
        <taxon>Collybiopsis</taxon>
        <taxon>Collybiopsis luxurians</taxon>
    </lineage>
</organism>
<evidence type="ECO:0000256" key="1">
    <source>
        <dbReference type="SAM" id="MobiDB-lite"/>
    </source>
</evidence>
<feature type="compositionally biased region" description="Basic and acidic residues" evidence="1">
    <location>
        <begin position="261"/>
        <end position="272"/>
    </location>
</feature>
<feature type="region of interest" description="Disordered" evidence="1">
    <location>
        <begin position="255"/>
        <end position="275"/>
    </location>
</feature>
<evidence type="ECO:0000313" key="2">
    <source>
        <dbReference type="EMBL" id="KIK58227.1"/>
    </source>
</evidence>
<evidence type="ECO:0000313" key="3">
    <source>
        <dbReference type="Proteomes" id="UP000053593"/>
    </source>
</evidence>
<dbReference type="HOGENOM" id="CLU_081358_0_0_1"/>
<dbReference type="Proteomes" id="UP000053593">
    <property type="component" value="Unassembled WGS sequence"/>
</dbReference>
<dbReference type="OrthoDB" id="2757939at2759"/>
<reference evidence="2 3" key="1">
    <citation type="submission" date="2014-04" db="EMBL/GenBank/DDBJ databases">
        <title>Evolutionary Origins and Diversification of the Mycorrhizal Mutualists.</title>
        <authorList>
            <consortium name="DOE Joint Genome Institute"/>
            <consortium name="Mycorrhizal Genomics Consortium"/>
            <person name="Kohler A."/>
            <person name="Kuo A."/>
            <person name="Nagy L.G."/>
            <person name="Floudas D."/>
            <person name="Copeland A."/>
            <person name="Barry K.W."/>
            <person name="Cichocki N."/>
            <person name="Veneault-Fourrey C."/>
            <person name="LaButti K."/>
            <person name="Lindquist E.A."/>
            <person name="Lipzen A."/>
            <person name="Lundell T."/>
            <person name="Morin E."/>
            <person name="Murat C."/>
            <person name="Riley R."/>
            <person name="Ohm R."/>
            <person name="Sun H."/>
            <person name="Tunlid A."/>
            <person name="Henrissat B."/>
            <person name="Grigoriev I.V."/>
            <person name="Hibbett D.S."/>
            <person name="Martin F."/>
        </authorList>
    </citation>
    <scope>NUCLEOTIDE SEQUENCE [LARGE SCALE GENOMIC DNA]</scope>
    <source>
        <strain evidence="2 3">FD-317 M1</strain>
    </source>
</reference>
<dbReference type="AlphaFoldDB" id="A0A0D0CIS9"/>
<name>A0A0D0CIS9_9AGAR</name>
<proteinExistence type="predicted"/>
<gene>
    <name evidence="2" type="ORF">GYMLUDRAFT_246263</name>
</gene>
<accession>A0A0D0CIS9</accession>
<sequence length="299" mass="33475">MPGAYVGGVYDSVLHPMFLCLSLCPLDKTRKSTVQKRLTEIDAAVRDRKTKFRPCFVIPEQRNNIEGGRGKTKICLMATFDGLGINQLPLMLRHFVIPVKTDSKDCNAMTLQNAEYITTDPLWKAKVGGNTQWVICFLYEVNTADLGAWRGGIALTVAEEEHLVKLCELKRETWFDQVNSRSAARVLMLNSILTFAKGTCEDRKIFASNITIVNQGESRATIASQATYQTRKSQLRGSGLRQSTRRLVYPIKENCPPVDELPSKEEEPEKRQIRSIGSPLVNKSVASLTQGLRRIAIEA</sequence>
<keyword evidence="3" id="KW-1185">Reference proteome</keyword>
<dbReference type="EMBL" id="KN834786">
    <property type="protein sequence ID" value="KIK58227.1"/>
    <property type="molecule type" value="Genomic_DNA"/>
</dbReference>